<proteinExistence type="predicted"/>
<reference evidence="3 4" key="1">
    <citation type="submission" date="2022-06" db="EMBL/GenBank/DDBJ databases">
        <title>Mycolicibacterium sp. CAU 1645 isolated from seawater.</title>
        <authorList>
            <person name="Kim W."/>
        </authorList>
    </citation>
    <scope>NUCLEOTIDE SEQUENCE [LARGE SCALE GENOMIC DNA]</scope>
    <source>
        <strain evidence="3 4">CAU 1645</strain>
    </source>
</reference>
<dbReference type="Pfam" id="PF01548">
    <property type="entry name" value="DEDD_Tnp_IS110"/>
    <property type="match status" value="1"/>
</dbReference>
<dbReference type="Proteomes" id="UP001651690">
    <property type="component" value="Unassembled WGS sequence"/>
</dbReference>
<feature type="domain" description="Transposase IS116/IS110/IS902 C-terminal" evidence="2">
    <location>
        <begin position="224"/>
        <end position="305"/>
    </location>
</feature>
<dbReference type="InterPro" id="IPR047650">
    <property type="entry name" value="Transpos_IS110"/>
</dbReference>
<sequence length="354" mass="39417">MVTVGIDPHKHVHVAVAVDERGNRIGKSLTVKNDGLLIVALITWIRSITDLTSVTWAVEDGRGFARRMADGLLLAGQDVVWVPSRLTAAHRRLHATTGAKSDVIDAVAAAHAAIATPDLPRHHIDQRVRELRVLTDYRSDIVKRRTMMINQLKALSHLWLDHTPGDMARAKALIAFTTRLDTANISTHVRDTIATMIGEIDDANNRIHDLDIRIKELVTPLTPNLLAVTGISHNSAAVLLTEIVDIKRFSSPAKLARYTGCAPIPVFSSDNERHRLHRGGNRRLNSVLHTAAIVQTRYNPAAQQLIARRHDEKGARGARRILKRHLVDVIYRAMHTDQATWQHQINTCERPALT</sequence>
<accession>A0ABT1MCU3</accession>
<keyword evidence="4" id="KW-1185">Reference proteome</keyword>
<dbReference type="Pfam" id="PF02371">
    <property type="entry name" value="Transposase_20"/>
    <property type="match status" value="1"/>
</dbReference>
<dbReference type="RefSeq" id="WP_255065289.1">
    <property type="nucleotide sequence ID" value="NZ_JANDBD010000034.1"/>
</dbReference>
<evidence type="ECO:0000259" key="1">
    <source>
        <dbReference type="Pfam" id="PF01548"/>
    </source>
</evidence>
<name>A0ABT1MCU3_9MYCO</name>
<evidence type="ECO:0000313" key="4">
    <source>
        <dbReference type="Proteomes" id="UP001651690"/>
    </source>
</evidence>
<dbReference type="InterPro" id="IPR002525">
    <property type="entry name" value="Transp_IS110-like_N"/>
</dbReference>
<dbReference type="PANTHER" id="PTHR33055">
    <property type="entry name" value="TRANSPOSASE FOR INSERTION SEQUENCE ELEMENT IS1111A"/>
    <property type="match status" value="1"/>
</dbReference>
<protein>
    <submittedName>
        <fullName evidence="3">IS110 family transposase</fullName>
    </submittedName>
</protein>
<organism evidence="3 4">
    <name type="scientific">Mycolicibacterium arenosum</name>
    <dbReference type="NCBI Taxonomy" id="2952157"/>
    <lineage>
        <taxon>Bacteria</taxon>
        <taxon>Bacillati</taxon>
        <taxon>Actinomycetota</taxon>
        <taxon>Actinomycetes</taxon>
        <taxon>Mycobacteriales</taxon>
        <taxon>Mycobacteriaceae</taxon>
        <taxon>Mycolicibacterium</taxon>
    </lineage>
</organism>
<comment type="caution">
    <text evidence="3">The sequence shown here is derived from an EMBL/GenBank/DDBJ whole genome shotgun (WGS) entry which is preliminary data.</text>
</comment>
<feature type="domain" description="Transposase IS110-like N-terminal" evidence="1">
    <location>
        <begin position="4"/>
        <end position="155"/>
    </location>
</feature>
<gene>
    <name evidence="3" type="ORF">NM203_32995</name>
</gene>
<evidence type="ECO:0000259" key="2">
    <source>
        <dbReference type="Pfam" id="PF02371"/>
    </source>
</evidence>
<dbReference type="InterPro" id="IPR003346">
    <property type="entry name" value="Transposase_20"/>
</dbReference>
<dbReference type="EMBL" id="JANDBD010000034">
    <property type="protein sequence ID" value="MCP9276999.1"/>
    <property type="molecule type" value="Genomic_DNA"/>
</dbReference>
<evidence type="ECO:0000313" key="3">
    <source>
        <dbReference type="EMBL" id="MCP9276999.1"/>
    </source>
</evidence>
<dbReference type="NCBIfam" id="NF033542">
    <property type="entry name" value="transpos_IS110"/>
    <property type="match status" value="1"/>
</dbReference>
<dbReference type="PANTHER" id="PTHR33055:SF16">
    <property type="entry name" value="TRANSPOSASE FOR INSERTION SEQUENCE ELEMENT IS1547"/>
    <property type="match status" value="1"/>
</dbReference>